<gene>
    <name evidence="10" type="ORF">GCK72_014642</name>
</gene>
<reference evidence="10 11" key="1">
    <citation type="submission" date="2019-12" db="EMBL/GenBank/DDBJ databases">
        <title>Chromosome-level assembly of the Caenorhabditis remanei genome.</title>
        <authorList>
            <person name="Teterina A.A."/>
            <person name="Willis J.H."/>
            <person name="Phillips P.C."/>
        </authorList>
    </citation>
    <scope>NUCLEOTIDE SEQUENCE [LARGE SCALE GENOMIC DNA]</scope>
    <source>
        <strain evidence="10 11">PX506</strain>
        <tissue evidence="10">Whole organism</tissue>
    </source>
</reference>
<comment type="subcellular location">
    <subcellularLocation>
        <location evidence="1">Golgi apparatus membrane</location>
        <topology evidence="1">Peripheral membrane protein</topology>
    </subcellularLocation>
</comment>
<name>A0A6A5GU58_CAERE</name>
<evidence type="ECO:0000313" key="11">
    <source>
        <dbReference type="Proteomes" id="UP000483820"/>
    </source>
</evidence>
<dbReference type="GO" id="GO:0006891">
    <property type="term" value="P:intra-Golgi vesicle-mediated transport"/>
    <property type="evidence" value="ECO:0007669"/>
    <property type="project" value="TreeGrafter"/>
</dbReference>
<dbReference type="GO" id="GO:0000139">
    <property type="term" value="C:Golgi membrane"/>
    <property type="evidence" value="ECO:0007669"/>
    <property type="project" value="UniProtKB-SubCell"/>
</dbReference>
<dbReference type="EMBL" id="WUAV01000004">
    <property type="protein sequence ID" value="KAF1758184.1"/>
    <property type="molecule type" value="Genomic_DNA"/>
</dbReference>
<feature type="compositionally biased region" description="Polar residues" evidence="9">
    <location>
        <begin position="342"/>
        <end position="358"/>
    </location>
</feature>
<dbReference type="Proteomes" id="UP000483820">
    <property type="component" value="Chromosome IV"/>
</dbReference>
<evidence type="ECO:0000256" key="8">
    <source>
        <dbReference type="ARBA" id="ARBA00031347"/>
    </source>
</evidence>
<keyword evidence="6" id="KW-0333">Golgi apparatus</keyword>
<feature type="region of interest" description="Disordered" evidence="9">
    <location>
        <begin position="432"/>
        <end position="460"/>
    </location>
</feature>
<feature type="compositionally biased region" description="Basic and acidic residues" evidence="9">
    <location>
        <begin position="328"/>
        <end position="341"/>
    </location>
</feature>
<evidence type="ECO:0000256" key="2">
    <source>
        <dbReference type="ARBA" id="ARBA00006419"/>
    </source>
</evidence>
<evidence type="ECO:0000256" key="7">
    <source>
        <dbReference type="ARBA" id="ARBA00023136"/>
    </source>
</evidence>
<keyword evidence="5" id="KW-0653">Protein transport</keyword>
<evidence type="ECO:0000256" key="1">
    <source>
        <dbReference type="ARBA" id="ARBA00004395"/>
    </source>
</evidence>
<dbReference type="AlphaFoldDB" id="A0A6A5GU58"/>
<comment type="caution">
    <text evidence="10">The sequence shown here is derived from an EMBL/GenBank/DDBJ whole genome shotgun (WGS) entry which is preliminary data.</text>
</comment>
<evidence type="ECO:0000256" key="3">
    <source>
        <dbReference type="ARBA" id="ARBA00020983"/>
    </source>
</evidence>
<dbReference type="InterPro" id="IPR007255">
    <property type="entry name" value="COG8"/>
</dbReference>
<evidence type="ECO:0000256" key="9">
    <source>
        <dbReference type="SAM" id="MobiDB-lite"/>
    </source>
</evidence>
<keyword evidence="4" id="KW-0813">Transport</keyword>
<evidence type="ECO:0000256" key="5">
    <source>
        <dbReference type="ARBA" id="ARBA00022927"/>
    </source>
</evidence>
<dbReference type="GO" id="GO:0015031">
    <property type="term" value="P:protein transport"/>
    <property type="evidence" value="ECO:0007669"/>
    <property type="project" value="UniProtKB-KW"/>
</dbReference>
<dbReference type="GeneID" id="9828728"/>
<dbReference type="PANTHER" id="PTHR21311:SF0">
    <property type="entry name" value="CONSERVED OLIGOMERIC GOLGI COMPLEX SUBUNIT 8"/>
    <property type="match status" value="1"/>
</dbReference>
<dbReference type="KEGG" id="crq:GCK72_014642"/>
<protein>
    <recommendedName>
        <fullName evidence="3">Conserved oligomeric Golgi complex subunit 8</fullName>
    </recommendedName>
    <alternativeName>
        <fullName evidence="8">Component of oligomeric Golgi complex 8</fullName>
    </alternativeName>
</protein>
<organism evidence="10 11">
    <name type="scientific">Caenorhabditis remanei</name>
    <name type="common">Caenorhabditis vulgaris</name>
    <dbReference type="NCBI Taxonomy" id="31234"/>
    <lineage>
        <taxon>Eukaryota</taxon>
        <taxon>Metazoa</taxon>
        <taxon>Ecdysozoa</taxon>
        <taxon>Nematoda</taxon>
        <taxon>Chromadorea</taxon>
        <taxon>Rhabditida</taxon>
        <taxon>Rhabditina</taxon>
        <taxon>Rhabditomorpha</taxon>
        <taxon>Rhabditoidea</taxon>
        <taxon>Rhabditidae</taxon>
        <taxon>Peloderinae</taxon>
        <taxon>Caenorhabditis</taxon>
    </lineage>
</organism>
<proteinExistence type="inferred from homology"/>
<evidence type="ECO:0000256" key="4">
    <source>
        <dbReference type="ARBA" id="ARBA00022448"/>
    </source>
</evidence>
<feature type="region of interest" description="Disordered" evidence="9">
    <location>
        <begin position="316"/>
        <end position="369"/>
    </location>
</feature>
<keyword evidence="7" id="KW-0472">Membrane</keyword>
<dbReference type="Pfam" id="PF04124">
    <property type="entry name" value="Dor1"/>
    <property type="match status" value="1"/>
</dbReference>
<dbReference type="GO" id="GO:0017119">
    <property type="term" value="C:Golgi transport complex"/>
    <property type="evidence" value="ECO:0007669"/>
    <property type="project" value="InterPro"/>
</dbReference>
<feature type="compositionally biased region" description="Acidic residues" evidence="9">
    <location>
        <begin position="438"/>
        <end position="460"/>
    </location>
</feature>
<accession>A0A6A5GU58</accession>
<evidence type="ECO:0000313" key="10">
    <source>
        <dbReference type="EMBL" id="KAF1758184.1"/>
    </source>
</evidence>
<dbReference type="PANTHER" id="PTHR21311">
    <property type="entry name" value="CONSERVED OLIGOMERIC GOLGI COMPLEX COMPONENT 8"/>
    <property type="match status" value="1"/>
</dbReference>
<dbReference type="RefSeq" id="XP_053585156.1">
    <property type="nucleotide sequence ID" value="XM_053730384.1"/>
</dbReference>
<comment type="similarity">
    <text evidence="2">Belongs to the COG8 family.</text>
</comment>
<dbReference type="CTD" id="9828728"/>
<evidence type="ECO:0000256" key="6">
    <source>
        <dbReference type="ARBA" id="ARBA00023034"/>
    </source>
</evidence>
<sequence length="477" mass="53440">MIVQAIEIYRTSMYDTLVLYLAVFPENEIVKKNPNTDPRWESWPVLPPNSILSQWVISNVRKMLDLITKADVKSAVDLSAVWTKLMAMASSFGRMGIDFRPLIAGRLTKLVEQRFRQNVQDSTNRLTGSSRDIVMIGIDPSSLPQFESSPDSPPVAAAELSLWDDMTIYANGIVDALNGLRFILTPVVLSTVVVALRDSIRSILTWLATSHSNSANFSRAVRIVCTSVAPFFEKCIAFFFPPATVSKIFGSSISKQQYLQFIELDMKQLAASCDGADKIEDIVKPLLQKRTLEEIGLDTVLQPKLEQESGPAKFFLETTPEEDAPVPKAEENEKEDERSVKENNPTIMSESVTKNQGNPEDLEKHEEDHDEKPIFVIKDEQSAPVAKIAAEPQLESIPEHADCMASESQHPIENDLKIDHDIQTATVHIDRMEKEEGNLEEGEDWGWGDEDAEEAPIDEVKEEIEKLKSKKKSGKDE</sequence>